<evidence type="ECO:0000256" key="1">
    <source>
        <dbReference type="SAM" id="MobiDB-lite"/>
    </source>
</evidence>
<name>A0A956RM96_UNCEI</name>
<comment type="caution">
    <text evidence="3">The sequence shown here is derived from an EMBL/GenBank/DDBJ whole genome shotgun (WGS) entry which is preliminary data.</text>
</comment>
<dbReference type="SMART" id="SM00332">
    <property type="entry name" value="PP2Cc"/>
    <property type="match status" value="1"/>
</dbReference>
<dbReference type="Gene3D" id="3.60.40.10">
    <property type="entry name" value="PPM-type phosphatase domain"/>
    <property type="match status" value="1"/>
</dbReference>
<organism evidence="3 4">
    <name type="scientific">Eiseniibacteriota bacterium</name>
    <dbReference type="NCBI Taxonomy" id="2212470"/>
    <lineage>
        <taxon>Bacteria</taxon>
        <taxon>Candidatus Eiseniibacteriota</taxon>
    </lineage>
</organism>
<dbReference type="SMART" id="SM00331">
    <property type="entry name" value="PP2C_SIG"/>
    <property type="match status" value="1"/>
</dbReference>
<evidence type="ECO:0000313" key="3">
    <source>
        <dbReference type="EMBL" id="MCA9726191.1"/>
    </source>
</evidence>
<feature type="domain" description="PPM-type phosphatase" evidence="2">
    <location>
        <begin position="22"/>
        <end position="264"/>
    </location>
</feature>
<proteinExistence type="predicted"/>
<dbReference type="InterPro" id="IPR036457">
    <property type="entry name" value="PPM-type-like_dom_sf"/>
</dbReference>
<evidence type="ECO:0000313" key="4">
    <source>
        <dbReference type="Proteomes" id="UP000697710"/>
    </source>
</evidence>
<dbReference type="SUPFAM" id="SSF81606">
    <property type="entry name" value="PP2C-like"/>
    <property type="match status" value="1"/>
</dbReference>
<dbReference type="InterPro" id="IPR001932">
    <property type="entry name" value="PPM-type_phosphatase-like_dom"/>
</dbReference>
<dbReference type="PROSITE" id="PS51746">
    <property type="entry name" value="PPM_2"/>
    <property type="match status" value="1"/>
</dbReference>
<protein>
    <submittedName>
        <fullName evidence="3">Protein phosphatase 2C domain-containing protein</fullName>
    </submittedName>
</protein>
<evidence type="ECO:0000259" key="2">
    <source>
        <dbReference type="PROSITE" id="PS51746"/>
    </source>
</evidence>
<gene>
    <name evidence="3" type="ORF">KC729_00805</name>
</gene>
<feature type="compositionally biased region" description="Low complexity" evidence="1">
    <location>
        <begin position="266"/>
        <end position="278"/>
    </location>
</feature>
<reference evidence="3" key="2">
    <citation type="journal article" date="2021" name="Microbiome">
        <title>Successional dynamics and alternative stable states in a saline activated sludge microbial community over 9 years.</title>
        <authorList>
            <person name="Wang Y."/>
            <person name="Ye J."/>
            <person name="Ju F."/>
            <person name="Liu L."/>
            <person name="Boyd J.A."/>
            <person name="Deng Y."/>
            <person name="Parks D.H."/>
            <person name="Jiang X."/>
            <person name="Yin X."/>
            <person name="Woodcroft B.J."/>
            <person name="Tyson G.W."/>
            <person name="Hugenholtz P."/>
            <person name="Polz M.F."/>
            <person name="Zhang T."/>
        </authorList>
    </citation>
    <scope>NUCLEOTIDE SEQUENCE</scope>
    <source>
        <strain evidence="3">HKST-UBA01</strain>
    </source>
</reference>
<accession>A0A956RM96</accession>
<sequence length="285" mass="30397">MDEIFLEAAMESVEVREFLAGTVAVFSTPSPGKTSPNEDVAALFAYEPAGGVLVICDGVGGSPLGRHASRVAVEEVRAHLEVAASGQQSLREAILNGIESANRSVLDLGQGAATTIAIAEIQADSVRPYHAGDSVVLVTGQRGRLRLQTIAHSPVGYAVESGMLDQDEAVHHEERHLVSNVVGAQEMRIEVGPGIDLRARDTVLVASDGLFDNFYVEEIVRLVRTGPLEQVAAALAHRCLERMRVAEGDRPGKPDDLSFILYRPTRSSASRRISAASSGRKHSSA</sequence>
<dbReference type="AlphaFoldDB" id="A0A956RM96"/>
<reference evidence="3" key="1">
    <citation type="submission" date="2020-04" db="EMBL/GenBank/DDBJ databases">
        <authorList>
            <person name="Zhang T."/>
        </authorList>
    </citation>
    <scope>NUCLEOTIDE SEQUENCE</scope>
    <source>
        <strain evidence="3">HKST-UBA01</strain>
    </source>
</reference>
<dbReference type="CDD" id="cd00143">
    <property type="entry name" value="PP2Cc"/>
    <property type="match status" value="1"/>
</dbReference>
<dbReference type="Proteomes" id="UP000697710">
    <property type="component" value="Unassembled WGS sequence"/>
</dbReference>
<feature type="region of interest" description="Disordered" evidence="1">
    <location>
        <begin position="266"/>
        <end position="285"/>
    </location>
</feature>
<dbReference type="EMBL" id="JAGQHR010000009">
    <property type="protein sequence ID" value="MCA9726191.1"/>
    <property type="molecule type" value="Genomic_DNA"/>
</dbReference>
<dbReference type="Pfam" id="PF13672">
    <property type="entry name" value="PP2C_2"/>
    <property type="match status" value="1"/>
</dbReference>